<dbReference type="GO" id="GO:0016628">
    <property type="term" value="F:oxidoreductase activity, acting on the CH-CH group of donors, NAD or NADP as acceptor"/>
    <property type="evidence" value="ECO:0007669"/>
    <property type="project" value="InterPro"/>
</dbReference>
<evidence type="ECO:0000313" key="4">
    <source>
        <dbReference type="Proteomes" id="UP000191285"/>
    </source>
</evidence>
<reference evidence="4" key="1">
    <citation type="journal article" date="2017" name="Nat. Microbiol.">
        <title>Global analysis of biosynthetic gene clusters reveals vast potential of secondary metabolite production in Penicillium species.</title>
        <authorList>
            <person name="Nielsen J.C."/>
            <person name="Grijseels S."/>
            <person name="Prigent S."/>
            <person name="Ji B."/>
            <person name="Dainat J."/>
            <person name="Nielsen K.F."/>
            <person name="Frisvad J.C."/>
            <person name="Workman M."/>
            <person name="Nielsen J."/>
        </authorList>
    </citation>
    <scope>NUCLEOTIDE SEQUENCE [LARGE SCALE GENOMIC DNA]</scope>
    <source>
        <strain evidence="4">IBT 24891</strain>
    </source>
</reference>
<dbReference type="Pfam" id="PF16884">
    <property type="entry name" value="ADH_N_2"/>
    <property type="match status" value="1"/>
</dbReference>
<dbReference type="InterPro" id="IPR020843">
    <property type="entry name" value="ER"/>
</dbReference>
<dbReference type="OrthoDB" id="809632at2759"/>
<keyword evidence="1" id="KW-0560">Oxidoreductase</keyword>
<dbReference type="InterPro" id="IPR011032">
    <property type="entry name" value="GroES-like_sf"/>
</dbReference>
<dbReference type="InterPro" id="IPR013149">
    <property type="entry name" value="ADH-like_C"/>
</dbReference>
<dbReference type="InterPro" id="IPR036291">
    <property type="entry name" value="NAD(P)-bd_dom_sf"/>
</dbReference>
<accession>A0A1V6T113</accession>
<feature type="domain" description="Enoyl reductase (ER)" evidence="2">
    <location>
        <begin position="22"/>
        <end position="347"/>
    </location>
</feature>
<dbReference type="Gene3D" id="3.90.180.10">
    <property type="entry name" value="Medium-chain alcohol dehydrogenases, catalytic domain"/>
    <property type="match status" value="1"/>
</dbReference>
<evidence type="ECO:0000313" key="3">
    <source>
        <dbReference type="EMBL" id="OQE19977.1"/>
    </source>
</evidence>
<comment type="caution">
    <text evidence="3">The sequence shown here is derived from an EMBL/GenBank/DDBJ whole genome shotgun (WGS) entry which is preliminary data.</text>
</comment>
<dbReference type="EMBL" id="MLKD01000014">
    <property type="protein sequence ID" value="OQE19977.1"/>
    <property type="molecule type" value="Genomic_DNA"/>
</dbReference>
<organism evidence="3 4">
    <name type="scientific">Penicillium steckii</name>
    <dbReference type="NCBI Taxonomy" id="303698"/>
    <lineage>
        <taxon>Eukaryota</taxon>
        <taxon>Fungi</taxon>
        <taxon>Dikarya</taxon>
        <taxon>Ascomycota</taxon>
        <taxon>Pezizomycotina</taxon>
        <taxon>Eurotiomycetes</taxon>
        <taxon>Eurotiomycetidae</taxon>
        <taxon>Eurotiales</taxon>
        <taxon>Aspergillaceae</taxon>
        <taxon>Penicillium</taxon>
    </lineage>
</organism>
<keyword evidence="4" id="KW-1185">Reference proteome</keyword>
<dbReference type="SUPFAM" id="SSF51735">
    <property type="entry name" value="NAD(P)-binding Rossmann-fold domains"/>
    <property type="match status" value="1"/>
</dbReference>
<proteinExistence type="predicted"/>
<dbReference type="AlphaFoldDB" id="A0A1V6T113"/>
<dbReference type="FunFam" id="3.40.50.720:FF:000121">
    <property type="entry name" value="Prostaglandin reductase 2"/>
    <property type="match status" value="1"/>
</dbReference>
<evidence type="ECO:0000259" key="2">
    <source>
        <dbReference type="SMART" id="SM00829"/>
    </source>
</evidence>
<gene>
    <name evidence="3" type="ORF">PENSTE_c014G00585</name>
</gene>
<evidence type="ECO:0000256" key="1">
    <source>
        <dbReference type="ARBA" id="ARBA00023002"/>
    </source>
</evidence>
<dbReference type="CDD" id="cd05288">
    <property type="entry name" value="PGDH"/>
    <property type="match status" value="1"/>
</dbReference>
<dbReference type="PANTHER" id="PTHR43205:SF19">
    <property type="entry name" value="ENOYL REDUCTASE (ER) DOMAIN-CONTAINING PROTEIN"/>
    <property type="match status" value="1"/>
</dbReference>
<sequence>MSTPTETKRWILKEKPYGNPILDNENPTFTSETVKIPELSEGQVLLKTVYLSNDPAQRTWISPLANPKRLYLPPVQLGETMKAMGISRVVESRSSNIPTGSLVTGLPGWAEYSVDDAKNVYPLDPQPGLPETHFLGALGLPGLTAYYALYEIVKASSKDAIVVSGAAGAVGSMVVQIAKKMIGCRKVIGIAGTDEKCRWVEKLGADICLNYKKAEFKEQLTQETDGFVEIYFDNVGGEILDFMLTRLARYGRVAACGTIANYNRDSDITGLKNFFEVITMRLQILGFINIDWIEHLPEVQEILIREWKKGNLIIGDESETIVDAKFADIPRAWMTLYSGGNTGKLITRLQD</sequence>
<dbReference type="Proteomes" id="UP000191285">
    <property type="component" value="Unassembled WGS sequence"/>
</dbReference>
<dbReference type="Gene3D" id="3.40.50.720">
    <property type="entry name" value="NAD(P)-binding Rossmann-like Domain"/>
    <property type="match status" value="1"/>
</dbReference>
<dbReference type="SMART" id="SM00829">
    <property type="entry name" value="PKS_ER"/>
    <property type="match status" value="1"/>
</dbReference>
<dbReference type="SUPFAM" id="SSF50129">
    <property type="entry name" value="GroES-like"/>
    <property type="match status" value="1"/>
</dbReference>
<dbReference type="Pfam" id="PF00107">
    <property type="entry name" value="ADH_zinc_N"/>
    <property type="match status" value="1"/>
</dbReference>
<protein>
    <recommendedName>
        <fullName evidence="2">Enoyl reductase (ER) domain-containing protein</fullName>
    </recommendedName>
</protein>
<dbReference type="InterPro" id="IPR045010">
    <property type="entry name" value="MDR_fam"/>
</dbReference>
<dbReference type="PANTHER" id="PTHR43205">
    <property type="entry name" value="PROSTAGLANDIN REDUCTASE"/>
    <property type="match status" value="1"/>
</dbReference>
<dbReference type="InterPro" id="IPR041694">
    <property type="entry name" value="ADH_N_2"/>
</dbReference>
<name>A0A1V6T113_9EURO</name>